<accession>A0A8J3QJ04</accession>
<dbReference type="InterPro" id="IPR029063">
    <property type="entry name" value="SAM-dependent_MTases_sf"/>
</dbReference>
<proteinExistence type="predicted"/>
<keyword evidence="2" id="KW-1185">Reference proteome</keyword>
<dbReference type="RefSeq" id="WP_203914598.1">
    <property type="nucleotide sequence ID" value="NZ_BONY01000110.1"/>
</dbReference>
<sequence length="204" mass="22400">MAEHCVDLLQQHRIGRLLDAGGGDGYLPAYLHRRMASDAAAIDATVLDHDHRVLAQVPAPMRTVCGRLEDLDASTGQFGTILLRQVLHYVVCPDTALRTLGRRLESGGVLYVGQMVAPDPASADWLGNWANWISTTRLRVWTPDSLFDIFSTSGLLTERAKLVPYWQRLASAAGASPPRSPVLGQDSPGFGRIHWLHATLRIRS</sequence>
<evidence type="ECO:0000313" key="1">
    <source>
        <dbReference type="EMBL" id="GIH10877.1"/>
    </source>
</evidence>
<comment type="caution">
    <text evidence="1">The sequence shown here is derived from an EMBL/GenBank/DDBJ whole genome shotgun (WGS) entry which is preliminary data.</text>
</comment>
<reference evidence="1" key="1">
    <citation type="submission" date="2021-01" db="EMBL/GenBank/DDBJ databases">
        <title>Whole genome shotgun sequence of Rhizocola hellebori NBRC 109834.</title>
        <authorList>
            <person name="Komaki H."/>
            <person name="Tamura T."/>
        </authorList>
    </citation>
    <scope>NUCLEOTIDE SEQUENCE</scope>
    <source>
        <strain evidence="1">NBRC 109834</strain>
    </source>
</reference>
<dbReference type="Pfam" id="PF13489">
    <property type="entry name" value="Methyltransf_23"/>
    <property type="match status" value="1"/>
</dbReference>
<dbReference type="AlphaFoldDB" id="A0A8J3QJ04"/>
<evidence type="ECO:0000313" key="2">
    <source>
        <dbReference type="Proteomes" id="UP000612899"/>
    </source>
</evidence>
<evidence type="ECO:0008006" key="3">
    <source>
        <dbReference type="Google" id="ProtNLM"/>
    </source>
</evidence>
<protein>
    <recommendedName>
        <fullName evidence="3">Class I SAM-dependent methyltransferase</fullName>
    </recommendedName>
</protein>
<name>A0A8J3QJ04_9ACTN</name>
<dbReference type="SUPFAM" id="SSF53335">
    <property type="entry name" value="S-adenosyl-L-methionine-dependent methyltransferases"/>
    <property type="match status" value="1"/>
</dbReference>
<dbReference type="EMBL" id="BONY01000110">
    <property type="protein sequence ID" value="GIH10877.1"/>
    <property type="molecule type" value="Genomic_DNA"/>
</dbReference>
<dbReference type="Gene3D" id="3.40.50.150">
    <property type="entry name" value="Vaccinia Virus protein VP39"/>
    <property type="match status" value="1"/>
</dbReference>
<dbReference type="Proteomes" id="UP000612899">
    <property type="component" value="Unassembled WGS sequence"/>
</dbReference>
<organism evidence="1 2">
    <name type="scientific">Rhizocola hellebori</name>
    <dbReference type="NCBI Taxonomy" id="1392758"/>
    <lineage>
        <taxon>Bacteria</taxon>
        <taxon>Bacillati</taxon>
        <taxon>Actinomycetota</taxon>
        <taxon>Actinomycetes</taxon>
        <taxon>Micromonosporales</taxon>
        <taxon>Micromonosporaceae</taxon>
        <taxon>Rhizocola</taxon>
    </lineage>
</organism>
<gene>
    <name evidence="1" type="ORF">Rhe02_89440</name>
</gene>
<dbReference type="CDD" id="cd02440">
    <property type="entry name" value="AdoMet_MTases"/>
    <property type="match status" value="1"/>
</dbReference>